<evidence type="ECO:0000313" key="2">
    <source>
        <dbReference type="EMBL" id="KKR51089.1"/>
    </source>
</evidence>
<dbReference type="EMBL" id="LBYI01000003">
    <property type="protein sequence ID" value="KKR51089.1"/>
    <property type="molecule type" value="Genomic_DNA"/>
</dbReference>
<name>A0A0G0REJ1_9BACT</name>
<dbReference type="AlphaFoldDB" id="A0A0G0REJ1"/>
<gene>
    <name evidence="2" type="ORF">UT84_C0003G0084</name>
</gene>
<feature type="compositionally biased region" description="Basic and acidic residues" evidence="1">
    <location>
        <begin position="28"/>
        <end position="42"/>
    </location>
</feature>
<dbReference type="Proteomes" id="UP000034531">
    <property type="component" value="Unassembled WGS sequence"/>
</dbReference>
<evidence type="ECO:0000313" key="3">
    <source>
        <dbReference type="Proteomes" id="UP000034531"/>
    </source>
</evidence>
<comment type="caution">
    <text evidence="2">The sequence shown here is derived from an EMBL/GenBank/DDBJ whole genome shotgun (WGS) entry which is preliminary data.</text>
</comment>
<feature type="region of interest" description="Disordered" evidence="1">
    <location>
        <begin position="1"/>
        <end position="101"/>
    </location>
</feature>
<accession>A0A0G0REJ1</accession>
<organism evidence="2 3">
    <name type="scientific">Candidatus Curtissbacteria bacterium GW2011_GWA1_40_16</name>
    <dbReference type="NCBI Taxonomy" id="1618405"/>
    <lineage>
        <taxon>Bacteria</taxon>
        <taxon>Candidatus Curtissiibacteriota</taxon>
    </lineage>
</organism>
<sequence length="172" mass="18614">MPTPTAQTDDQKAKTDVIPVVAPATISKELEPQRAEEKKLLDEVSEASEQQDREAERKVQESLGKEARLSQPHPTIPQDVEDSGVVSPQKEASKTAAMGSTIELPLTEEEYIQGEKVKVSGSISDKGIIGVSSLAAFVMLIGRMIKLAHKHAKKVIFRKASDNGEGVNKNAD</sequence>
<feature type="compositionally biased region" description="Basic and acidic residues" evidence="1">
    <location>
        <begin position="50"/>
        <end position="68"/>
    </location>
</feature>
<evidence type="ECO:0000256" key="1">
    <source>
        <dbReference type="SAM" id="MobiDB-lite"/>
    </source>
</evidence>
<proteinExistence type="predicted"/>
<reference evidence="2 3" key="1">
    <citation type="journal article" date="2015" name="Nature">
        <title>rRNA introns, odd ribosomes, and small enigmatic genomes across a large radiation of phyla.</title>
        <authorList>
            <person name="Brown C.T."/>
            <person name="Hug L.A."/>
            <person name="Thomas B.C."/>
            <person name="Sharon I."/>
            <person name="Castelle C.J."/>
            <person name="Singh A."/>
            <person name="Wilkins M.J."/>
            <person name="Williams K.H."/>
            <person name="Banfield J.F."/>
        </authorList>
    </citation>
    <scope>NUCLEOTIDE SEQUENCE [LARGE SCALE GENOMIC DNA]</scope>
</reference>
<protein>
    <submittedName>
        <fullName evidence="2">Uncharacterized protein</fullName>
    </submittedName>
</protein>